<protein>
    <submittedName>
        <fullName evidence="5">Uncharacterized protein</fullName>
    </submittedName>
</protein>
<evidence type="ECO:0000313" key="6">
    <source>
        <dbReference type="Proteomes" id="UP000287033"/>
    </source>
</evidence>
<comment type="caution">
    <text evidence="5">The sequence shown here is derived from an EMBL/GenBank/DDBJ whole genome shotgun (WGS) entry which is preliminary data.</text>
</comment>
<dbReference type="AlphaFoldDB" id="A0A401TLR2"/>
<name>A0A401TLR2_CHIPU</name>
<dbReference type="PANTHER" id="PTHR14514:SF3">
    <property type="entry name" value="NESPRIN-1"/>
    <property type="match status" value="1"/>
</dbReference>
<dbReference type="STRING" id="137246.A0A401TLR2"/>
<evidence type="ECO:0000313" key="5">
    <source>
        <dbReference type="EMBL" id="GCC43611.1"/>
    </source>
</evidence>
<organism evidence="5 6">
    <name type="scientific">Chiloscyllium punctatum</name>
    <name type="common">Brownbanded bambooshark</name>
    <name type="synonym">Hemiscyllium punctatum</name>
    <dbReference type="NCBI Taxonomy" id="137246"/>
    <lineage>
        <taxon>Eukaryota</taxon>
        <taxon>Metazoa</taxon>
        <taxon>Chordata</taxon>
        <taxon>Craniata</taxon>
        <taxon>Vertebrata</taxon>
        <taxon>Chondrichthyes</taxon>
        <taxon>Elasmobranchii</taxon>
        <taxon>Galeomorphii</taxon>
        <taxon>Galeoidea</taxon>
        <taxon>Orectolobiformes</taxon>
        <taxon>Hemiscylliidae</taxon>
        <taxon>Chiloscyllium</taxon>
    </lineage>
</organism>
<reference evidence="5 6" key="1">
    <citation type="journal article" date="2018" name="Nat. Ecol. Evol.">
        <title>Shark genomes provide insights into elasmobranch evolution and the origin of vertebrates.</title>
        <authorList>
            <person name="Hara Y"/>
            <person name="Yamaguchi K"/>
            <person name="Onimaru K"/>
            <person name="Kadota M"/>
            <person name="Koyanagi M"/>
            <person name="Keeley SD"/>
            <person name="Tatsumi K"/>
            <person name="Tanaka K"/>
            <person name="Motone F"/>
            <person name="Kageyama Y"/>
            <person name="Nozu R"/>
            <person name="Adachi N"/>
            <person name="Nishimura O"/>
            <person name="Nakagawa R"/>
            <person name="Tanegashima C"/>
            <person name="Kiyatake I"/>
            <person name="Matsumoto R"/>
            <person name="Murakumo K"/>
            <person name="Nishida K"/>
            <person name="Terakita A"/>
            <person name="Kuratani S"/>
            <person name="Sato K"/>
            <person name="Hyodo S Kuraku.S."/>
        </authorList>
    </citation>
    <scope>NUCLEOTIDE SEQUENCE [LARGE SCALE GENOMIC DNA]</scope>
</reference>
<gene>
    <name evidence="5" type="ORF">chiPu_0027386</name>
</gene>
<keyword evidence="4" id="KW-0472">Membrane</keyword>
<dbReference type="EMBL" id="BEZZ01102487">
    <property type="protein sequence ID" value="GCC43611.1"/>
    <property type="molecule type" value="Genomic_DNA"/>
</dbReference>
<keyword evidence="3" id="KW-0677">Repeat</keyword>
<sequence length="133" mass="15128">PSSPPPPARCLKGKDAEEQSLPLEQKLYDAVSVTCRWLDGIEDHLLVSASFLPEKAETHLYHEEALGKDIEEVIEEVNEKKDAFFHTLPEPVNQDVIEETLSCLCERLGVLGLTVRERCEKIKDQLQQLVEYQ</sequence>
<evidence type="ECO:0000256" key="3">
    <source>
        <dbReference type="ARBA" id="ARBA00022737"/>
    </source>
</evidence>
<accession>A0A401TLR2</accession>
<proteinExistence type="predicted"/>
<evidence type="ECO:0000256" key="4">
    <source>
        <dbReference type="ARBA" id="ARBA00023136"/>
    </source>
</evidence>
<evidence type="ECO:0000256" key="2">
    <source>
        <dbReference type="ARBA" id="ARBA00022553"/>
    </source>
</evidence>
<comment type="subcellular location">
    <subcellularLocation>
        <location evidence="1">Endomembrane system</location>
    </subcellularLocation>
</comment>
<evidence type="ECO:0000256" key="1">
    <source>
        <dbReference type="ARBA" id="ARBA00004308"/>
    </source>
</evidence>
<dbReference type="Proteomes" id="UP000287033">
    <property type="component" value="Unassembled WGS sequence"/>
</dbReference>
<keyword evidence="2" id="KW-0597">Phosphoprotein</keyword>
<feature type="non-terminal residue" evidence="5">
    <location>
        <position position="1"/>
    </location>
</feature>
<dbReference type="OrthoDB" id="18853at2759"/>
<dbReference type="PANTHER" id="PTHR14514">
    <property type="entry name" value="PKA ANCHORING PROTEIN"/>
    <property type="match status" value="1"/>
</dbReference>
<dbReference type="SUPFAM" id="SSF46966">
    <property type="entry name" value="Spectrin repeat"/>
    <property type="match status" value="1"/>
</dbReference>
<feature type="non-terminal residue" evidence="5">
    <location>
        <position position="133"/>
    </location>
</feature>
<keyword evidence="6" id="KW-1185">Reference proteome</keyword>